<evidence type="ECO:0000256" key="2">
    <source>
        <dbReference type="ARBA" id="ARBA00009810"/>
    </source>
</evidence>
<evidence type="ECO:0000259" key="16">
    <source>
        <dbReference type="Pfam" id="PF00593"/>
    </source>
</evidence>
<evidence type="ECO:0000256" key="11">
    <source>
        <dbReference type="ARBA" id="ARBA00023237"/>
    </source>
</evidence>
<evidence type="ECO:0000313" key="19">
    <source>
        <dbReference type="Proteomes" id="UP001163266"/>
    </source>
</evidence>
<dbReference type="InterPro" id="IPR037066">
    <property type="entry name" value="Plug_dom_sf"/>
</dbReference>
<dbReference type="InterPro" id="IPR039426">
    <property type="entry name" value="TonB-dep_rcpt-like"/>
</dbReference>
<keyword evidence="9 12" id="KW-0472">Membrane</keyword>
<keyword evidence="19" id="KW-1185">Reference proteome</keyword>
<proteinExistence type="inferred from homology"/>
<keyword evidence="11 12" id="KW-0998">Cell outer membrane</keyword>
<name>A0ABY6MMF6_9BURK</name>
<dbReference type="SUPFAM" id="SSF56935">
    <property type="entry name" value="Porins"/>
    <property type="match status" value="1"/>
</dbReference>
<evidence type="ECO:0000256" key="15">
    <source>
        <dbReference type="SAM" id="SignalP"/>
    </source>
</evidence>
<dbReference type="PANTHER" id="PTHR30069:SF53">
    <property type="entry name" value="COLICIN I RECEPTOR-RELATED"/>
    <property type="match status" value="1"/>
</dbReference>
<evidence type="ECO:0000256" key="7">
    <source>
        <dbReference type="ARBA" id="ARBA00023065"/>
    </source>
</evidence>
<evidence type="ECO:0000256" key="8">
    <source>
        <dbReference type="ARBA" id="ARBA00023077"/>
    </source>
</evidence>
<dbReference type="InterPro" id="IPR036942">
    <property type="entry name" value="Beta-barrel_TonB_sf"/>
</dbReference>
<evidence type="ECO:0000256" key="12">
    <source>
        <dbReference type="PROSITE-ProRule" id="PRU01360"/>
    </source>
</evidence>
<dbReference type="InterPro" id="IPR000531">
    <property type="entry name" value="Beta-barrel_TonB"/>
</dbReference>
<gene>
    <name evidence="18" type="ORF">OMP39_08300</name>
</gene>
<feature type="short sequence motif" description="TonB box" evidence="13">
    <location>
        <begin position="42"/>
        <end position="48"/>
    </location>
</feature>
<dbReference type="InterPro" id="IPR012910">
    <property type="entry name" value="Plug_dom"/>
</dbReference>
<evidence type="ECO:0000256" key="13">
    <source>
        <dbReference type="PROSITE-ProRule" id="PRU10143"/>
    </source>
</evidence>
<evidence type="ECO:0000256" key="3">
    <source>
        <dbReference type="ARBA" id="ARBA00022448"/>
    </source>
</evidence>
<dbReference type="Proteomes" id="UP001163266">
    <property type="component" value="Chromosome"/>
</dbReference>
<reference evidence="18" key="1">
    <citation type="submission" date="2022-10" db="EMBL/GenBank/DDBJ databases">
        <title>Complete genome sequence of Schlegelella aquatica LMG 23380.</title>
        <authorList>
            <person name="Musilova J."/>
            <person name="Kourilova X."/>
            <person name="Bezdicek M."/>
            <person name="Hermankova K."/>
            <person name="Obruca S."/>
            <person name="Sedlar K."/>
        </authorList>
    </citation>
    <scope>NUCLEOTIDE SEQUENCE</scope>
    <source>
        <strain evidence="18">LMG 23380</strain>
    </source>
</reference>
<evidence type="ECO:0000256" key="1">
    <source>
        <dbReference type="ARBA" id="ARBA00004571"/>
    </source>
</evidence>
<dbReference type="Gene3D" id="2.170.130.10">
    <property type="entry name" value="TonB-dependent receptor, plug domain"/>
    <property type="match status" value="1"/>
</dbReference>
<feature type="signal peptide" evidence="15">
    <location>
        <begin position="1"/>
        <end position="36"/>
    </location>
</feature>
<dbReference type="CDD" id="cd01347">
    <property type="entry name" value="ligand_gated_channel"/>
    <property type="match status" value="1"/>
</dbReference>
<organism evidence="18 19">
    <name type="scientific">Caldimonas aquatica</name>
    <dbReference type="NCBI Taxonomy" id="376175"/>
    <lineage>
        <taxon>Bacteria</taxon>
        <taxon>Pseudomonadati</taxon>
        <taxon>Pseudomonadota</taxon>
        <taxon>Betaproteobacteria</taxon>
        <taxon>Burkholderiales</taxon>
        <taxon>Sphaerotilaceae</taxon>
        <taxon>Caldimonas</taxon>
    </lineage>
</organism>
<keyword evidence="7" id="KW-0406">Ion transport</keyword>
<dbReference type="PROSITE" id="PS00430">
    <property type="entry name" value="TONB_DEPENDENT_REC_1"/>
    <property type="match status" value="1"/>
</dbReference>
<keyword evidence="6 15" id="KW-0732">Signal</keyword>
<dbReference type="RefSeq" id="WP_264891284.1">
    <property type="nucleotide sequence ID" value="NZ_CP110257.1"/>
</dbReference>
<feature type="domain" description="TonB-dependent receptor-like beta-barrel" evidence="16">
    <location>
        <begin position="200"/>
        <end position="591"/>
    </location>
</feature>
<keyword evidence="10 18" id="KW-0675">Receptor</keyword>
<dbReference type="InterPro" id="IPR010916">
    <property type="entry name" value="TonB_box_CS"/>
</dbReference>
<keyword evidence="5 12" id="KW-0812">Transmembrane</keyword>
<evidence type="ECO:0000256" key="9">
    <source>
        <dbReference type="ARBA" id="ARBA00023136"/>
    </source>
</evidence>
<comment type="similarity">
    <text evidence="2 12 14">Belongs to the TonB-dependent receptor family.</text>
</comment>
<evidence type="ECO:0000256" key="5">
    <source>
        <dbReference type="ARBA" id="ARBA00022692"/>
    </source>
</evidence>
<accession>A0ABY6MMF6</accession>
<dbReference type="Pfam" id="PF00593">
    <property type="entry name" value="TonB_dep_Rec_b-barrel"/>
    <property type="match status" value="1"/>
</dbReference>
<protein>
    <submittedName>
        <fullName evidence="18">TonB-dependent receptor</fullName>
    </submittedName>
</protein>
<keyword evidence="3 12" id="KW-0813">Transport</keyword>
<feature type="domain" description="TonB-dependent receptor plug" evidence="17">
    <location>
        <begin position="60"/>
        <end position="161"/>
    </location>
</feature>
<dbReference type="PROSITE" id="PS52016">
    <property type="entry name" value="TONB_DEPENDENT_REC_3"/>
    <property type="match status" value="1"/>
</dbReference>
<evidence type="ECO:0000256" key="4">
    <source>
        <dbReference type="ARBA" id="ARBA00022452"/>
    </source>
</evidence>
<dbReference type="Pfam" id="PF07715">
    <property type="entry name" value="Plug"/>
    <property type="match status" value="1"/>
</dbReference>
<dbReference type="PANTHER" id="PTHR30069">
    <property type="entry name" value="TONB-DEPENDENT OUTER MEMBRANE RECEPTOR"/>
    <property type="match status" value="1"/>
</dbReference>
<comment type="subcellular location">
    <subcellularLocation>
        <location evidence="1 12">Cell outer membrane</location>
        <topology evidence="1 12">Multi-pass membrane protein</topology>
    </subcellularLocation>
</comment>
<evidence type="ECO:0000313" key="18">
    <source>
        <dbReference type="EMBL" id="UZD53701.1"/>
    </source>
</evidence>
<keyword evidence="4 12" id="KW-1134">Transmembrane beta strand</keyword>
<dbReference type="EMBL" id="CP110257">
    <property type="protein sequence ID" value="UZD53701.1"/>
    <property type="molecule type" value="Genomic_DNA"/>
</dbReference>
<keyword evidence="8 13" id="KW-0798">TonB box</keyword>
<sequence length="620" mass="67960">MKRIASGPRARRWMLAPLSAAVPLGLGLAAPPAARAQSPLETVVVTASRLPQPLTEALPHTTVISREDIVRAQVPDLPSLLSREAGLQITSNGGLGTATSIFMRGAGSSQVLIMVDGMPMTKQDATGTVSIEQLMLDQVERVEIVRGNVSAIYGSGAVGGVIQIFTRRHEGPPRASVQLEAGSYGTSRASASIGGRQAATAWTLGASYLTTDGFSAIDAKKFATANPDDDGYRNRSLTLGLSHEVAAGHTLGLRAFSSQGRGEYDSGSSFDAPGDVHTRRSRLGSVQVQSDNRWTQAWESMLSLGEFRDRDINAQTGSFDFESDARTRTRALQWNNTVALAPRWQATAGVSRQYQRIDTDEYEKSRTVDALYAGISGTAGPHSVQVNLRHDDTEGVGSKSTYYLGYGFRLTERWKAIASASTAFNAPPLGYLYAPFFGNPDLRPEHARNQELGVQYAQGVHVLRITAFRARLRDQLVYDFATNRFENVARTRNRGVELSYSGRLGRTDLRASLTRQDPRDEETDQRLNRRAKTLASLAVSHELAGWRLGIDWRHTGERPDAAQTLSDYSVVDLTVRRSIGRRWSVFGRIENAGNTRYETAYGYRQAERSAYVGLQWQADL</sequence>
<evidence type="ECO:0000256" key="10">
    <source>
        <dbReference type="ARBA" id="ARBA00023170"/>
    </source>
</evidence>
<evidence type="ECO:0000256" key="6">
    <source>
        <dbReference type="ARBA" id="ARBA00022729"/>
    </source>
</evidence>
<feature type="chain" id="PRO_5045622473" evidence="15">
    <location>
        <begin position="37"/>
        <end position="620"/>
    </location>
</feature>
<dbReference type="Gene3D" id="2.40.170.20">
    <property type="entry name" value="TonB-dependent receptor, beta-barrel domain"/>
    <property type="match status" value="1"/>
</dbReference>
<evidence type="ECO:0000256" key="14">
    <source>
        <dbReference type="RuleBase" id="RU003357"/>
    </source>
</evidence>
<evidence type="ECO:0000259" key="17">
    <source>
        <dbReference type="Pfam" id="PF07715"/>
    </source>
</evidence>